<keyword evidence="2" id="KW-0732">Signal</keyword>
<dbReference type="HOGENOM" id="CLU_1461816_0_0_1"/>
<feature type="chain" id="PRO_5004835493" evidence="2">
    <location>
        <begin position="19"/>
        <end position="185"/>
    </location>
</feature>
<name>W3X763_PESFW</name>
<dbReference type="GeneID" id="19271884"/>
<evidence type="ECO:0000313" key="4">
    <source>
        <dbReference type="Proteomes" id="UP000030651"/>
    </source>
</evidence>
<dbReference type="InParanoid" id="W3X763"/>
<dbReference type="KEGG" id="pfy:PFICI_06871"/>
<dbReference type="Proteomes" id="UP000030651">
    <property type="component" value="Unassembled WGS sequence"/>
</dbReference>
<proteinExistence type="predicted"/>
<protein>
    <submittedName>
        <fullName evidence="3">Uncharacterized protein</fullName>
    </submittedName>
</protein>
<organism evidence="3 4">
    <name type="scientific">Pestalotiopsis fici (strain W106-1 / CGMCC3.15140)</name>
    <dbReference type="NCBI Taxonomy" id="1229662"/>
    <lineage>
        <taxon>Eukaryota</taxon>
        <taxon>Fungi</taxon>
        <taxon>Dikarya</taxon>
        <taxon>Ascomycota</taxon>
        <taxon>Pezizomycotina</taxon>
        <taxon>Sordariomycetes</taxon>
        <taxon>Xylariomycetidae</taxon>
        <taxon>Amphisphaeriales</taxon>
        <taxon>Sporocadaceae</taxon>
        <taxon>Pestalotiopsis</taxon>
    </lineage>
</organism>
<sequence length="185" mass="20536">MLLPFMLILGSLVTIASSQRGGGSGGLGHGSQGFGHGSGQGFGQGSGHGSGHGSQGNPHGPPHGPPQGPPRVPIDPCSSVGIRSWRIPATNSHNYDHKDDKWPCQHREKILYADHHFDNKHHSNVTYLKPTLLDFSLTIVIIQKNSTYRDFHDYYNYYVGLYRSGDHRDGNYNFNFDDYCFYYSV</sequence>
<dbReference type="AlphaFoldDB" id="W3X763"/>
<evidence type="ECO:0000256" key="2">
    <source>
        <dbReference type="SAM" id="SignalP"/>
    </source>
</evidence>
<reference evidence="4" key="1">
    <citation type="journal article" date="2015" name="BMC Genomics">
        <title>Genomic and transcriptomic analysis of the endophytic fungus Pestalotiopsis fici reveals its lifestyle and high potential for synthesis of natural products.</title>
        <authorList>
            <person name="Wang X."/>
            <person name="Zhang X."/>
            <person name="Liu L."/>
            <person name="Xiang M."/>
            <person name="Wang W."/>
            <person name="Sun X."/>
            <person name="Che Y."/>
            <person name="Guo L."/>
            <person name="Liu G."/>
            <person name="Guo L."/>
            <person name="Wang C."/>
            <person name="Yin W.B."/>
            <person name="Stadler M."/>
            <person name="Zhang X."/>
            <person name="Liu X."/>
        </authorList>
    </citation>
    <scope>NUCLEOTIDE SEQUENCE [LARGE SCALE GENOMIC DNA]</scope>
    <source>
        <strain evidence="4">W106-1 / CGMCC3.15140</strain>
    </source>
</reference>
<feature type="compositionally biased region" description="Pro residues" evidence="1">
    <location>
        <begin position="59"/>
        <end position="73"/>
    </location>
</feature>
<evidence type="ECO:0000256" key="1">
    <source>
        <dbReference type="SAM" id="MobiDB-lite"/>
    </source>
</evidence>
<keyword evidence="4" id="KW-1185">Reference proteome</keyword>
<dbReference type="EMBL" id="KI912112">
    <property type="protein sequence ID" value="ETS81869.1"/>
    <property type="molecule type" value="Genomic_DNA"/>
</dbReference>
<feature type="compositionally biased region" description="Gly residues" evidence="1">
    <location>
        <begin position="20"/>
        <end position="54"/>
    </location>
</feature>
<feature type="signal peptide" evidence="2">
    <location>
        <begin position="1"/>
        <end position="18"/>
    </location>
</feature>
<gene>
    <name evidence="3" type="ORF">PFICI_06871</name>
</gene>
<accession>W3X763</accession>
<feature type="region of interest" description="Disordered" evidence="1">
    <location>
        <begin position="20"/>
        <end position="75"/>
    </location>
</feature>
<evidence type="ECO:0000313" key="3">
    <source>
        <dbReference type="EMBL" id="ETS81869.1"/>
    </source>
</evidence>
<dbReference type="RefSeq" id="XP_007833643.1">
    <property type="nucleotide sequence ID" value="XM_007835452.1"/>
</dbReference>